<name>A0ABV3Q2T1_9BACL</name>
<accession>A0ABV3Q2T1</accession>
<protein>
    <submittedName>
        <fullName evidence="3">DegV family protein</fullName>
    </submittedName>
</protein>
<dbReference type="EMBL" id="JBFMIA010000004">
    <property type="protein sequence ID" value="MEW9501617.1"/>
    <property type="molecule type" value="Genomic_DNA"/>
</dbReference>
<keyword evidence="2" id="KW-0446">Lipid-binding</keyword>
<dbReference type="RefSeq" id="WP_367779099.1">
    <property type="nucleotide sequence ID" value="NZ_JBFMIA010000004.1"/>
</dbReference>
<comment type="function">
    <text evidence="1">May bind long-chain fatty acids, such as palmitate, and may play a role in lipid transport or fatty acid metabolism.</text>
</comment>
<gene>
    <name evidence="3" type="ORF">AB1471_07360</name>
</gene>
<dbReference type="InterPro" id="IPR043168">
    <property type="entry name" value="DegV_C"/>
</dbReference>
<dbReference type="NCBIfam" id="TIGR00762">
    <property type="entry name" value="DegV"/>
    <property type="match status" value="1"/>
</dbReference>
<dbReference type="PANTHER" id="PTHR33434">
    <property type="entry name" value="DEGV DOMAIN-CONTAINING PROTEIN DR_1986-RELATED"/>
    <property type="match status" value="1"/>
</dbReference>
<dbReference type="InterPro" id="IPR003797">
    <property type="entry name" value="DegV"/>
</dbReference>
<dbReference type="SUPFAM" id="SSF82549">
    <property type="entry name" value="DAK1/DegV-like"/>
    <property type="match status" value="1"/>
</dbReference>
<organism evidence="3 4">
    <name type="scientific">Jeotgalibacillus marinus</name>
    <dbReference type="NCBI Taxonomy" id="86667"/>
    <lineage>
        <taxon>Bacteria</taxon>
        <taxon>Bacillati</taxon>
        <taxon>Bacillota</taxon>
        <taxon>Bacilli</taxon>
        <taxon>Bacillales</taxon>
        <taxon>Caryophanaceae</taxon>
        <taxon>Jeotgalibacillus</taxon>
    </lineage>
</organism>
<dbReference type="Proteomes" id="UP001556040">
    <property type="component" value="Unassembled WGS sequence"/>
</dbReference>
<reference evidence="3 4" key="1">
    <citation type="journal article" date="1979" name="Int. J. Syst. Evol. Microbiol.">
        <title>Bacillus globisporus subsp. marinus subsp. nov.</title>
        <authorList>
            <person name="Liu H."/>
        </authorList>
    </citation>
    <scope>NUCLEOTIDE SEQUENCE [LARGE SCALE GENOMIC DNA]</scope>
    <source>
        <strain evidence="3 4">DSM 1297</strain>
    </source>
</reference>
<keyword evidence="4" id="KW-1185">Reference proteome</keyword>
<proteinExistence type="predicted"/>
<dbReference type="PANTHER" id="PTHR33434:SF3">
    <property type="entry name" value="DEGV DOMAIN-CONTAINING PROTEIN YITS"/>
    <property type="match status" value="1"/>
</dbReference>
<dbReference type="Gene3D" id="3.40.50.10170">
    <property type="match status" value="1"/>
</dbReference>
<dbReference type="Pfam" id="PF02645">
    <property type="entry name" value="DegV"/>
    <property type="match status" value="1"/>
</dbReference>
<sequence length="289" mass="31897">MSLHLFADSASDLPMEFFTEHHITLLPLRVHIEDEEYEDLVNIKSKDVFDAIRNNKHPKTSQASPQQIEEEFTALAKSGNQGLYVAFSSELSGTYQTAVMVHDQVKEEYPSLDLVIIDSKCASLGYGLITRQVATLAATGMSRDSIVKEVEFHCQHMEHLFTVEDLDYLARGGRVTKASAFIGGLLNIKPLLHVDNGKLVPLEKLRGKKKLMKRIIALMKERGDALDKQMIGISHGDDEASANEIKAMITEEFGTTSFYTGMIGSAVGAHAGPGTLAIFFLNKRPTSTN</sequence>
<dbReference type="Gene3D" id="3.30.1180.10">
    <property type="match status" value="1"/>
</dbReference>
<evidence type="ECO:0000313" key="4">
    <source>
        <dbReference type="Proteomes" id="UP001556040"/>
    </source>
</evidence>
<dbReference type="InterPro" id="IPR050270">
    <property type="entry name" value="DegV_domain_contain"/>
</dbReference>
<evidence type="ECO:0000313" key="3">
    <source>
        <dbReference type="EMBL" id="MEW9501617.1"/>
    </source>
</evidence>
<comment type="caution">
    <text evidence="3">The sequence shown here is derived from an EMBL/GenBank/DDBJ whole genome shotgun (WGS) entry which is preliminary data.</text>
</comment>
<evidence type="ECO:0000256" key="1">
    <source>
        <dbReference type="ARBA" id="ARBA00003238"/>
    </source>
</evidence>
<dbReference type="PROSITE" id="PS51482">
    <property type="entry name" value="DEGV"/>
    <property type="match status" value="1"/>
</dbReference>
<evidence type="ECO:0000256" key="2">
    <source>
        <dbReference type="ARBA" id="ARBA00023121"/>
    </source>
</evidence>